<evidence type="ECO:0000256" key="10">
    <source>
        <dbReference type="SAM" id="Phobius"/>
    </source>
</evidence>
<gene>
    <name evidence="12" type="primary">LOC112468868</name>
</gene>
<dbReference type="GO" id="GO:0005549">
    <property type="term" value="F:odorant binding"/>
    <property type="evidence" value="ECO:0007669"/>
    <property type="project" value="InterPro"/>
</dbReference>
<organism evidence="11 12">
    <name type="scientific">Temnothorax curvispinosus</name>
    <dbReference type="NCBI Taxonomy" id="300111"/>
    <lineage>
        <taxon>Eukaryota</taxon>
        <taxon>Metazoa</taxon>
        <taxon>Ecdysozoa</taxon>
        <taxon>Arthropoda</taxon>
        <taxon>Hexapoda</taxon>
        <taxon>Insecta</taxon>
        <taxon>Pterygota</taxon>
        <taxon>Neoptera</taxon>
        <taxon>Endopterygota</taxon>
        <taxon>Hymenoptera</taxon>
        <taxon>Apocrita</taxon>
        <taxon>Aculeata</taxon>
        <taxon>Formicoidea</taxon>
        <taxon>Formicidae</taxon>
        <taxon>Myrmicinae</taxon>
        <taxon>Temnothorax</taxon>
    </lineage>
</organism>
<keyword evidence="3" id="KW-0716">Sensory transduction</keyword>
<evidence type="ECO:0000256" key="7">
    <source>
        <dbReference type="ARBA" id="ARBA00023136"/>
    </source>
</evidence>
<keyword evidence="11" id="KW-1185">Reference proteome</keyword>
<evidence type="ECO:0000313" key="11">
    <source>
        <dbReference type="Proteomes" id="UP000504618"/>
    </source>
</evidence>
<evidence type="ECO:0000256" key="2">
    <source>
        <dbReference type="ARBA" id="ARBA00022475"/>
    </source>
</evidence>
<evidence type="ECO:0000256" key="6">
    <source>
        <dbReference type="ARBA" id="ARBA00022989"/>
    </source>
</evidence>
<evidence type="ECO:0000313" key="12">
    <source>
        <dbReference type="RefSeq" id="XP_024894008.1"/>
    </source>
</evidence>
<keyword evidence="9" id="KW-0807">Transducer</keyword>
<evidence type="ECO:0000256" key="1">
    <source>
        <dbReference type="ARBA" id="ARBA00004651"/>
    </source>
</evidence>
<keyword evidence="4 10" id="KW-0812">Transmembrane</keyword>
<feature type="transmembrane region" description="Helical" evidence="10">
    <location>
        <begin position="61"/>
        <end position="81"/>
    </location>
</feature>
<dbReference type="GO" id="GO:0004984">
    <property type="term" value="F:olfactory receptor activity"/>
    <property type="evidence" value="ECO:0007669"/>
    <property type="project" value="InterPro"/>
</dbReference>
<dbReference type="PANTHER" id="PTHR21137:SF35">
    <property type="entry name" value="ODORANT RECEPTOR 19A-RELATED"/>
    <property type="match status" value="1"/>
</dbReference>
<name>A0A6J1RI45_9HYME</name>
<proteinExistence type="predicted"/>
<sequence>MIRKEDQYFTVNRILLLTIGLWPYQQSNFTTFQYIFISVILTAIIVFQLTTFLTLNCTSELLMNVLSSVSFFIIFMIKYNMFRFHIENVKDLLMQFQHVRNKLKDKNEIAIIKKYDYTAKRYTVSLITLAACTISLSIIFQFWTNMADVDSPTNVSRSYYFLFKMEYFIDQEKYFYLILLHINAAVCFGMVIMLGIGTMFIACIQHTCGMFRIASYRIEHAINIKTGQNITLENEILMTEGTICAVDIHRQAIKLNKHLMSVLEIMFFCLIVCCVACLSLNLFQVSHML</sequence>
<protein>
    <submittedName>
        <fullName evidence="12">Uncharacterized protein LOC112468868</fullName>
    </submittedName>
</protein>
<dbReference type="AlphaFoldDB" id="A0A6J1RI45"/>
<feature type="transmembrane region" description="Helical" evidence="10">
    <location>
        <begin position="34"/>
        <end position="55"/>
    </location>
</feature>
<reference evidence="12" key="1">
    <citation type="submission" date="2025-08" db="UniProtKB">
        <authorList>
            <consortium name="RefSeq"/>
        </authorList>
    </citation>
    <scope>IDENTIFICATION</scope>
    <source>
        <tissue evidence="12">Whole body</tissue>
    </source>
</reference>
<dbReference type="RefSeq" id="XP_024894008.1">
    <property type="nucleotide sequence ID" value="XM_025038240.1"/>
</dbReference>
<comment type="subcellular location">
    <subcellularLocation>
        <location evidence="1">Cell membrane</location>
        <topology evidence="1">Multi-pass membrane protein</topology>
    </subcellularLocation>
</comment>
<keyword evidence="7 10" id="KW-0472">Membrane</keyword>
<keyword evidence="2" id="KW-1003">Cell membrane</keyword>
<accession>A0A6J1RI45</accession>
<dbReference type="GO" id="GO:0007165">
    <property type="term" value="P:signal transduction"/>
    <property type="evidence" value="ECO:0007669"/>
    <property type="project" value="UniProtKB-KW"/>
</dbReference>
<dbReference type="OrthoDB" id="7696577at2759"/>
<evidence type="ECO:0000256" key="3">
    <source>
        <dbReference type="ARBA" id="ARBA00022606"/>
    </source>
</evidence>
<keyword evidence="6 10" id="KW-1133">Transmembrane helix</keyword>
<dbReference type="GeneID" id="112468868"/>
<keyword evidence="8" id="KW-0675">Receptor</keyword>
<dbReference type="Pfam" id="PF02949">
    <property type="entry name" value="7tm_6"/>
    <property type="match status" value="1"/>
</dbReference>
<keyword evidence="5" id="KW-0552">Olfaction</keyword>
<feature type="transmembrane region" description="Helical" evidence="10">
    <location>
        <begin position="259"/>
        <end position="283"/>
    </location>
</feature>
<evidence type="ECO:0000256" key="9">
    <source>
        <dbReference type="ARBA" id="ARBA00023224"/>
    </source>
</evidence>
<dbReference type="Proteomes" id="UP000504618">
    <property type="component" value="Unplaced"/>
</dbReference>
<dbReference type="PANTHER" id="PTHR21137">
    <property type="entry name" value="ODORANT RECEPTOR"/>
    <property type="match status" value="1"/>
</dbReference>
<dbReference type="GO" id="GO:0005886">
    <property type="term" value="C:plasma membrane"/>
    <property type="evidence" value="ECO:0007669"/>
    <property type="project" value="UniProtKB-SubCell"/>
</dbReference>
<evidence type="ECO:0000256" key="5">
    <source>
        <dbReference type="ARBA" id="ARBA00022725"/>
    </source>
</evidence>
<feature type="transmembrane region" description="Helical" evidence="10">
    <location>
        <begin position="122"/>
        <end position="143"/>
    </location>
</feature>
<feature type="transmembrane region" description="Helical" evidence="10">
    <location>
        <begin position="174"/>
        <end position="202"/>
    </location>
</feature>
<evidence type="ECO:0000256" key="8">
    <source>
        <dbReference type="ARBA" id="ARBA00023170"/>
    </source>
</evidence>
<dbReference type="InterPro" id="IPR004117">
    <property type="entry name" value="7tm6_olfct_rcpt"/>
</dbReference>
<evidence type="ECO:0000256" key="4">
    <source>
        <dbReference type="ARBA" id="ARBA00022692"/>
    </source>
</evidence>